<sequence length="49" mass="5422">MTGRLFNMKSLILSGVFFFFAVCDSAQAAIEWSYCNATGSVNIQNINIK</sequence>
<evidence type="ECO:0000313" key="2">
    <source>
        <dbReference type="EMBL" id="HAE6165532.1"/>
    </source>
</evidence>
<comment type="caution">
    <text evidence="2">The sequence shown here is derived from an EMBL/GenBank/DDBJ whole genome shotgun (WGS) entry which is preliminary data.</text>
</comment>
<reference evidence="2" key="2">
    <citation type="submission" date="2018-07" db="EMBL/GenBank/DDBJ databases">
        <authorList>
            <consortium name="NCBI Pathogen Detection Project"/>
        </authorList>
    </citation>
    <scope>NUCLEOTIDE SEQUENCE</scope>
    <source>
        <strain evidence="2">11-3213</strain>
    </source>
</reference>
<feature type="signal peptide" evidence="1">
    <location>
        <begin position="1"/>
        <end position="28"/>
    </location>
</feature>
<proteinExistence type="predicted"/>
<organism evidence="2">
    <name type="scientific">Salmonella thompson</name>
    <dbReference type="NCBI Taxonomy" id="600"/>
    <lineage>
        <taxon>Bacteria</taxon>
        <taxon>Pseudomonadati</taxon>
        <taxon>Pseudomonadota</taxon>
        <taxon>Gammaproteobacteria</taxon>
        <taxon>Enterobacterales</taxon>
        <taxon>Enterobacteriaceae</taxon>
        <taxon>Salmonella</taxon>
    </lineage>
</organism>
<keyword evidence="1" id="KW-0732">Signal</keyword>
<gene>
    <name evidence="2" type="ORF">G4I73_004418</name>
</gene>
<dbReference type="EMBL" id="DAASMU010000148">
    <property type="protein sequence ID" value="HAE6165532.1"/>
    <property type="molecule type" value="Genomic_DNA"/>
</dbReference>
<protein>
    <submittedName>
        <fullName evidence="2">Adhesion protein</fullName>
    </submittedName>
</protein>
<feature type="non-terminal residue" evidence="2">
    <location>
        <position position="49"/>
    </location>
</feature>
<name>A0A734BR34_SALTH</name>
<reference evidence="2" key="1">
    <citation type="journal article" date="2018" name="Genome Biol.">
        <title>SKESA: strategic k-mer extension for scrupulous assemblies.</title>
        <authorList>
            <person name="Souvorov A."/>
            <person name="Agarwala R."/>
            <person name="Lipman D.J."/>
        </authorList>
    </citation>
    <scope>NUCLEOTIDE SEQUENCE</scope>
    <source>
        <strain evidence="2">11-3213</strain>
    </source>
</reference>
<feature type="chain" id="PRO_5028065213" evidence="1">
    <location>
        <begin position="29"/>
        <end position="49"/>
    </location>
</feature>
<accession>A0A734BR34</accession>
<dbReference type="AlphaFoldDB" id="A0A734BR34"/>
<evidence type="ECO:0000256" key="1">
    <source>
        <dbReference type="SAM" id="SignalP"/>
    </source>
</evidence>